<dbReference type="Proteomes" id="UP000789508">
    <property type="component" value="Unassembled WGS sequence"/>
</dbReference>
<dbReference type="Pfam" id="PF25273">
    <property type="entry name" value="DUF7869"/>
    <property type="match status" value="1"/>
</dbReference>
<feature type="non-terminal residue" evidence="3">
    <location>
        <position position="346"/>
    </location>
</feature>
<evidence type="ECO:0000256" key="1">
    <source>
        <dbReference type="SAM" id="Coils"/>
    </source>
</evidence>
<accession>A0A9N9HPU6</accession>
<sequence length="346" mass="39432">QEINYVVKEGKADYCSVDATVHVPHSDQQVSKIYYLSPRKVHLFGIQDEAVREQINYVLDEDEIIGKGPNGTLSLVFDGIKKLNKGEKYLKITLICGYYESIELNFMVPGHTKFKCDGSFGLIKKLYRKTTVNCVKHIVEVVKKSSAAGLNKAQCYENGKGFQYLDINSVLGIFFKKLSGLQKYQHFVFEAAKPGVVKAQLVANGIYTEFNLLKTRKASVSEVTKEIKSFSILVLTPSPLDYKRQEYLYHNIRPFVRDEFKDLTCPRPIYPGNENKNLLEENENLKQQLVELANKEQDLNLRIYNAVESVKESENPEIAGTLMTLEQHFLPKDELILENFVKGCAE</sequence>
<dbReference type="InterPro" id="IPR057191">
    <property type="entry name" value="DUF7869"/>
</dbReference>
<keyword evidence="1" id="KW-0175">Coiled coil</keyword>
<name>A0A9N9HPU6_9GLOM</name>
<evidence type="ECO:0000313" key="4">
    <source>
        <dbReference type="Proteomes" id="UP000789508"/>
    </source>
</evidence>
<dbReference type="AlphaFoldDB" id="A0A9N9HPU6"/>
<gene>
    <name evidence="3" type="ORF">ALEPTO_LOCUS11528</name>
</gene>
<reference evidence="3" key="1">
    <citation type="submission" date="2021-06" db="EMBL/GenBank/DDBJ databases">
        <authorList>
            <person name="Kallberg Y."/>
            <person name="Tangrot J."/>
            <person name="Rosling A."/>
        </authorList>
    </citation>
    <scope>NUCLEOTIDE SEQUENCE</scope>
    <source>
        <strain evidence="3">FL130A</strain>
    </source>
</reference>
<keyword evidence="4" id="KW-1185">Reference proteome</keyword>
<comment type="caution">
    <text evidence="3">The sequence shown here is derived from an EMBL/GenBank/DDBJ whole genome shotgun (WGS) entry which is preliminary data.</text>
</comment>
<dbReference type="EMBL" id="CAJVPS010019120">
    <property type="protein sequence ID" value="CAG8699827.1"/>
    <property type="molecule type" value="Genomic_DNA"/>
</dbReference>
<proteinExistence type="predicted"/>
<feature type="domain" description="DUF7869" evidence="2">
    <location>
        <begin position="96"/>
        <end position="198"/>
    </location>
</feature>
<feature type="coiled-coil region" evidence="1">
    <location>
        <begin position="275"/>
        <end position="302"/>
    </location>
</feature>
<dbReference type="PANTHER" id="PTHR34415">
    <property type="entry name" value="INTEGRASE CATALYTIC DOMAIN-CONTAINING PROTEIN"/>
    <property type="match status" value="1"/>
</dbReference>
<evidence type="ECO:0000313" key="3">
    <source>
        <dbReference type="EMBL" id="CAG8699827.1"/>
    </source>
</evidence>
<organism evidence="3 4">
    <name type="scientific">Ambispora leptoticha</name>
    <dbReference type="NCBI Taxonomy" id="144679"/>
    <lineage>
        <taxon>Eukaryota</taxon>
        <taxon>Fungi</taxon>
        <taxon>Fungi incertae sedis</taxon>
        <taxon>Mucoromycota</taxon>
        <taxon>Glomeromycotina</taxon>
        <taxon>Glomeromycetes</taxon>
        <taxon>Archaeosporales</taxon>
        <taxon>Ambisporaceae</taxon>
        <taxon>Ambispora</taxon>
    </lineage>
</organism>
<dbReference type="PANTHER" id="PTHR34415:SF1">
    <property type="entry name" value="INTEGRASE CATALYTIC DOMAIN-CONTAINING PROTEIN"/>
    <property type="match status" value="1"/>
</dbReference>
<evidence type="ECO:0000259" key="2">
    <source>
        <dbReference type="Pfam" id="PF25273"/>
    </source>
</evidence>
<dbReference type="OrthoDB" id="2435466at2759"/>
<protein>
    <submittedName>
        <fullName evidence="3">8760_t:CDS:1</fullName>
    </submittedName>
</protein>